<evidence type="ECO:0000256" key="12">
    <source>
        <dbReference type="ARBA" id="ARBA00073930"/>
    </source>
</evidence>
<name>A0A6C0BPE4_9ZZZZ</name>
<keyword evidence="5" id="KW-0808">Transferase</keyword>
<dbReference type="InterPro" id="IPR038120">
    <property type="entry name" value="Rpb1_funnel_sf"/>
</dbReference>
<dbReference type="GO" id="GO:0046872">
    <property type="term" value="F:metal ion binding"/>
    <property type="evidence" value="ECO:0007669"/>
    <property type="project" value="UniProtKB-KW"/>
</dbReference>
<dbReference type="Gene3D" id="2.40.40.20">
    <property type="match status" value="1"/>
</dbReference>
<dbReference type="GO" id="GO:0006351">
    <property type="term" value="P:DNA-templated transcription"/>
    <property type="evidence" value="ECO:0007669"/>
    <property type="project" value="InterPro"/>
</dbReference>
<dbReference type="InterPro" id="IPR007080">
    <property type="entry name" value="RNA_pol_Rpb1_1"/>
</dbReference>
<evidence type="ECO:0000256" key="4">
    <source>
        <dbReference type="ARBA" id="ARBA00022478"/>
    </source>
</evidence>
<evidence type="ECO:0000256" key="2">
    <source>
        <dbReference type="ARBA" id="ARBA00012418"/>
    </source>
</evidence>
<evidence type="ECO:0000256" key="10">
    <source>
        <dbReference type="ARBA" id="ARBA00023125"/>
    </source>
</evidence>
<dbReference type="GO" id="GO:0003677">
    <property type="term" value="F:DNA binding"/>
    <property type="evidence" value="ECO:0007669"/>
    <property type="project" value="UniProtKB-KW"/>
</dbReference>
<dbReference type="InterPro" id="IPR000722">
    <property type="entry name" value="RNA_pol_asu"/>
</dbReference>
<dbReference type="Gene3D" id="3.30.1490.180">
    <property type="entry name" value="RNA polymerase ii"/>
    <property type="match status" value="1"/>
</dbReference>
<dbReference type="InterPro" id="IPR045867">
    <property type="entry name" value="DNA-dir_RpoC_beta_prime"/>
</dbReference>
<proteinExistence type="inferred from homology"/>
<dbReference type="Pfam" id="PF00623">
    <property type="entry name" value="RNA_pol_Rpb1_2"/>
    <property type="match status" value="1"/>
</dbReference>
<sequence>MSSIYKELSFENDTELINGIQFTVMSPDEIRRTSVAEIVSTDTFSGNEPVIGGLFDNRMGVIEHNKICKTCEQKNTFCPGHFGHIELAKPLFYIQFFDMVRKILKCVCWRCSKLLVDVSNYEVQAIANKKISRQKKFELIYKMCSKIKRCGQENVDGCGAKLPNKITKEKIGKICMEWKENNEDEIKKQLFNADEILMILKGITNEDAELMGMGKDYNRPEWLICTVFPVPPPSVRPSVRNDTGQRCEDDLTHKLCDIVKTNNMLKQKIEKNATKEQMEYWAILLQYHISTFVDNQLPGVAPAKQRTGRPLRSLTERLKSKEGRIRGNLMGKRVDFSARSVITPDPGISIDELGVPIKIAMNITFPEVVNIYNRKKMLQLIQNGPDVYPGAKYIRKHKENYRTIRLKNIDTSMIELLNGDIVDRHLQNGDYVLFNRQPSLHKMSMMAHKVRVMPYDTFRLNVCVTPSYNADYDGDEMNMHVPQSLQTENELIQLAAVPTQIISPRDAKPIISIVQDIALGVYRITHDQVMLSQKHFFNILCNTSKFSGTFESSKFKDEYGTPKWSGKQLISTIIPPNVNIKVGNKSFDPADKENPYDDKNYVRIENGNLNQGILDKKIYQDMTNGLIHTVYNENGPIECTNVFDNTQKMICDWLVYDGFSVGISDLLIDNTTSDRLKEVTSNLKTDVYSEIRKIHQGEFENNSIKTNADAFEDIVNNLLNEATQKIGKIGMDNIDDDNRMLTMIKAGSKGNTINLVQMVGCLGQQSVEGRRINFGFENRTLPHFTKYDDGPESRGFVESSFVKGLTPQEFFFHAMGGREGLIDTAVKTSETGYIQRKLVKAMEDCKINFDMSVRNASGNIIQFLYGEDGMNSIKLENHKICYIDYDVKKMEKEYLITHGDMLENLLDKMTTAEFYGTKDWSEKMYAYYQMVCMDKEYFVEKMFKGKMESKVVYPIAFQRLITYVVSVYDLAKVKTPSDLNPLYVLKTIEKLEEDLNVNRVKNGKKLLGMLLRCFLNPKALIMKYNITKDAFDYIVQKIKIKFYDAIAPPSEMVGVVAAQSIGEPCTQLTLNTFHLSGVASASKAVRGVPRIKELLSVSKNMKAPSCIIYMKKELSGEFEKAQHLLNAIEITHIKDIIKTSDIYFEPNIGVTTVGNDNEFLKFYKAFEEIDNDCDTKASPWVLRMELDKMKMLNLELQTFDIHHSIYNFYEDTISCVFSDDNSDNIVFRIKLNDPNIEDAITELKALEYNIMQTIIIKGIQGIKKVSPRKNDFLEFNKETGVFNKEKTTEWILDTDGTNLLDILSNPMVDATRTLSNDVNEIYNIFGIEAARECLLNEINEVLNDSTSVNYRHIALLVDTMTSKGYMLSIDRHGINRSDIGPLAKCSFEETSDMLIKAGIFSEYDKVNGVSANIMMGQIPPCGTGDTQILVDEEKLLAMEEYTDDEEDDYEVKFTNNELINDECILDNMQFTHSFNVEEL</sequence>
<dbReference type="InterPro" id="IPR007083">
    <property type="entry name" value="RNA_pol_Rpb1_4"/>
</dbReference>
<dbReference type="EMBL" id="MN739215">
    <property type="protein sequence ID" value="QHS94036.1"/>
    <property type="molecule type" value="Genomic_DNA"/>
</dbReference>
<evidence type="ECO:0000313" key="14">
    <source>
        <dbReference type="EMBL" id="QHS94036.1"/>
    </source>
</evidence>
<evidence type="ECO:0000259" key="13">
    <source>
        <dbReference type="SMART" id="SM00663"/>
    </source>
</evidence>
<evidence type="ECO:0000256" key="5">
    <source>
        <dbReference type="ARBA" id="ARBA00022679"/>
    </source>
</evidence>
<evidence type="ECO:0000256" key="7">
    <source>
        <dbReference type="ARBA" id="ARBA00022723"/>
    </source>
</evidence>
<dbReference type="PANTHER" id="PTHR19376">
    <property type="entry name" value="DNA-DIRECTED RNA POLYMERASE"/>
    <property type="match status" value="1"/>
</dbReference>
<dbReference type="Gene3D" id="6.10.250.2940">
    <property type="match status" value="1"/>
</dbReference>
<dbReference type="Pfam" id="PF04997">
    <property type="entry name" value="RNA_pol_Rpb1_1"/>
    <property type="match status" value="1"/>
</dbReference>
<keyword evidence="6" id="KW-0548">Nucleotidyltransferase</keyword>
<comment type="similarity">
    <text evidence="1">Belongs to the RNA polymerase beta' chain family.</text>
</comment>
<dbReference type="PANTHER" id="PTHR19376:SF37">
    <property type="entry name" value="DNA-DIRECTED RNA POLYMERASE II SUBUNIT RPB1"/>
    <property type="match status" value="1"/>
</dbReference>
<dbReference type="InterPro" id="IPR007073">
    <property type="entry name" value="RNA_pol_Rpb1_7"/>
</dbReference>
<dbReference type="Gene3D" id="6.20.50.80">
    <property type="match status" value="1"/>
</dbReference>
<keyword evidence="8" id="KW-0862">Zinc</keyword>
<keyword evidence="4" id="KW-0240">DNA-directed RNA polymerase</keyword>
<evidence type="ECO:0000256" key="8">
    <source>
        <dbReference type="ARBA" id="ARBA00022833"/>
    </source>
</evidence>
<keyword evidence="10" id="KW-0238">DNA-binding</keyword>
<keyword evidence="11" id="KW-0804">Transcription</keyword>
<reference evidence="14" key="1">
    <citation type="journal article" date="2020" name="Nature">
        <title>Giant virus diversity and host interactions through global metagenomics.</title>
        <authorList>
            <person name="Schulz F."/>
            <person name="Roux S."/>
            <person name="Paez-Espino D."/>
            <person name="Jungbluth S."/>
            <person name="Walsh D.A."/>
            <person name="Denef V.J."/>
            <person name="McMahon K.D."/>
            <person name="Konstantinidis K.T."/>
            <person name="Eloe-Fadrosh E.A."/>
            <person name="Kyrpides N.C."/>
            <person name="Woyke T."/>
        </authorList>
    </citation>
    <scope>NUCLEOTIDE SEQUENCE</scope>
    <source>
        <strain evidence="14">GVMAG-M-3300018416-26</strain>
    </source>
</reference>
<feature type="domain" description="RNA polymerase N-terminal" evidence="13">
    <location>
        <begin position="221"/>
        <end position="525"/>
    </location>
</feature>
<organism evidence="14">
    <name type="scientific">viral metagenome</name>
    <dbReference type="NCBI Taxonomy" id="1070528"/>
    <lineage>
        <taxon>unclassified sequences</taxon>
        <taxon>metagenomes</taxon>
        <taxon>organismal metagenomes</taxon>
    </lineage>
</organism>
<dbReference type="FunFam" id="2.40.40.20:FF:000019">
    <property type="entry name" value="DNA-directed RNA polymerase II subunit RPB1"/>
    <property type="match status" value="1"/>
</dbReference>
<dbReference type="InterPro" id="IPR038593">
    <property type="entry name" value="RNA_pol_Rpb1_7_sf"/>
</dbReference>
<dbReference type="NCBIfam" id="NF006336">
    <property type="entry name" value="PRK08566.1"/>
    <property type="match status" value="1"/>
</dbReference>
<dbReference type="Gene3D" id="4.10.860.120">
    <property type="entry name" value="RNA polymerase II, clamp domain"/>
    <property type="match status" value="1"/>
</dbReference>
<protein>
    <recommendedName>
        <fullName evidence="3">DNA-directed RNA polymerase II subunit RPB1</fullName>
        <ecNumber evidence="2">2.7.7.6</ecNumber>
    </recommendedName>
    <alternativeName>
        <fullName evidence="12">DNA-directed RNA polymerase II subunit rpb1</fullName>
    </alternativeName>
</protein>
<dbReference type="SMART" id="SM00663">
    <property type="entry name" value="RPOLA_N"/>
    <property type="match status" value="1"/>
</dbReference>
<dbReference type="GO" id="GO:0005665">
    <property type="term" value="C:RNA polymerase II, core complex"/>
    <property type="evidence" value="ECO:0007669"/>
    <property type="project" value="TreeGrafter"/>
</dbReference>
<dbReference type="InterPro" id="IPR007081">
    <property type="entry name" value="RNA_pol_Rpb1_5"/>
</dbReference>
<dbReference type="Gene3D" id="3.30.1360.140">
    <property type="match status" value="1"/>
</dbReference>
<evidence type="ECO:0000256" key="3">
    <source>
        <dbReference type="ARBA" id="ARBA00016625"/>
    </source>
</evidence>
<dbReference type="InterPro" id="IPR042102">
    <property type="entry name" value="RNA_pol_Rpb1_3_sf"/>
</dbReference>
<dbReference type="GO" id="GO:0003899">
    <property type="term" value="F:DNA-directed RNA polymerase activity"/>
    <property type="evidence" value="ECO:0007669"/>
    <property type="project" value="UniProtKB-EC"/>
</dbReference>
<dbReference type="Gene3D" id="1.10.150.390">
    <property type="match status" value="1"/>
</dbReference>
<accession>A0A6C0BPE4</accession>
<dbReference type="FunFam" id="4.10.860.120:FF:000003">
    <property type="entry name" value="DNA-directed RNA polymerase subunit"/>
    <property type="match status" value="1"/>
</dbReference>
<dbReference type="Gene3D" id="1.10.132.30">
    <property type="match status" value="1"/>
</dbReference>
<dbReference type="Gene3D" id="1.10.274.100">
    <property type="entry name" value="RNA polymerase Rpb1, domain 3"/>
    <property type="match status" value="1"/>
</dbReference>
<dbReference type="EC" id="2.7.7.6" evidence="2"/>
<dbReference type="InterPro" id="IPR007066">
    <property type="entry name" value="RNA_pol_Rpb1_3"/>
</dbReference>
<dbReference type="InterPro" id="IPR006592">
    <property type="entry name" value="RNA_pol_N"/>
</dbReference>
<dbReference type="InterPro" id="IPR007075">
    <property type="entry name" value="RNA_pol_Rpb1_6"/>
</dbReference>
<evidence type="ECO:0000256" key="6">
    <source>
        <dbReference type="ARBA" id="ARBA00022695"/>
    </source>
</evidence>
<evidence type="ECO:0000256" key="9">
    <source>
        <dbReference type="ARBA" id="ARBA00022842"/>
    </source>
</evidence>
<dbReference type="SUPFAM" id="SSF64484">
    <property type="entry name" value="beta and beta-prime subunits of DNA dependent RNA-polymerase"/>
    <property type="match status" value="1"/>
</dbReference>
<dbReference type="Pfam" id="PF04990">
    <property type="entry name" value="RNA_pol_Rpb1_7"/>
    <property type="match status" value="1"/>
</dbReference>
<dbReference type="Pfam" id="PF04992">
    <property type="entry name" value="RNA_pol_Rpb1_6"/>
    <property type="match status" value="1"/>
</dbReference>
<keyword evidence="7" id="KW-0479">Metal-binding</keyword>
<dbReference type="InterPro" id="IPR044893">
    <property type="entry name" value="RNA_pol_Rpb1_clamp_domain"/>
</dbReference>
<keyword evidence="9" id="KW-0460">Magnesium</keyword>
<evidence type="ECO:0000256" key="1">
    <source>
        <dbReference type="ARBA" id="ARBA00006460"/>
    </source>
</evidence>
<dbReference type="Pfam" id="PF04998">
    <property type="entry name" value="RNA_pol_Rpb1_5"/>
    <property type="match status" value="1"/>
</dbReference>
<dbReference type="Pfam" id="PF05000">
    <property type="entry name" value="RNA_pol_Rpb1_4"/>
    <property type="match status" value="1"/>
</dbReference>
<evidence type="ECO:0000256" key="11">
    <source>
        <dbReference type="ARBA" id="ARBA00023163"/>
    </source>
</evidence>
<dbReference type="Pfam" id="PF04983">
    <property type="entry name" value="RNA_pol_Rpb1_3"/>
    <property type="match status" value="1"/>
</dbReference>